<dbReference type="Proteomes" id="UP000217696">
    <property type="component" value="Chromosome"/>
</dbReference>
<dbReference type="EMBL" id="AP017312">
    <property type="protein sequence ID" value="BAU29700.1"/>
    <property type="molecule type" value="Genomic_DNA"/>
</dbReference>
<sequence length="121" mass="13411">MYKILVVDDALFIRSIVKGYLTENNFEVVAEAQNGKEALAKYIETCPDIVTMDITMPEMDGIETIKQIKKHDSKAKIVICSAMGQEHMVIKALKAGAVDFVVKPLDKERVLAAINKALTND</sequence>
<evidence type="ECO:0000313" key="1">
    <source>
        <dbReference type="EMBL" id="BAU29700.1"/>
    </source>
</evidence>
<dbReference type="InterPro" id="IPR001789">
    <property type="entry name" value="Sig_transdc_resp-reg_receiver"/>
</dbReference>
<dbReference type="SMART" id="SM00448">
    <property type="entry name" value="REC"/>
    <property type="match status" value="1"/>
</dbReference>
<dbReference type="Pfam" id="PF00072">
    <property type="entry name" value="Response_reg"/>
    <property type="match status" value="1"/>
</dbReference>
<name>A0A0U4NM18_9BACL</name>
<dbReference type="PROSITE" id="PS50110">
    <property type="entry name" value="RESPONSE_REGULATORY"/>
    <property type="match status" value="1"/>
</dbReference>
<dbReference type="InterPro" id="IPR052048">
    <property type="entry name" value="ST_Response_Regulator"/>
</dbReference>
<evidence type="ECO:0000313" key="2">
    <source>
        <dbReference type="Proteomes" id="UP000217696"/>
    </source>
</evidence>
<proteinExistence type="predicted"/>
<gene>
    <name evidence="1" type="primary">cheY_4</name>
    <name evidence="1" type="ORF">CB4_03937</name>
</gene>
<dbReference type="SUPFAM" id="SSF52172">
    <property type="entry name" value="CheY-like"/>
    <property type="match status" value="1"/>
</dbReference>
<dbReference type="PANTHER" id="PTHR43228:SF1">
    <property type="entry name" value="TWO-COMPONENT RESPONSE REGULATOR ARR22"/>
    <property type="match status" value="1"/>
</dbReference>
<protein>
    <submittedName>
        <fullName evidence="1">Chemotaxis protein CheY</fullName>
    </submittedName>
</protein>
<dbReference type="AlphaFoldDB" id="A0A0U4NM18"/>
<dbReference type="RefSeq" id="WP_096467355.1">
    <property type="nucleotide sequence ID" value="NZ_AP017312.1"/>
</dbReference>
<dbReference type="PANTHER" id="PTHR43228">
    <property type="entry name" value="TWO-COMPONENT RESPONSE REGULATOR"/>
    <property type="match status" value="1"/>
</dbReference>
<dbReference type="Gene3D" id="3.40.50.2300">
    <property type="match status" value="1"/>
</dbReference>
<dbReference type="KEGG" id="asoc:CB4_03937"/>
<keyword evidence="2" id="KW-1185">Reference proteome</keyword>
<dbReference type="GO" id="GO:0000160">
    <property type="term" value="P:phosphorelay signal transduction system"/>
    <property type="evidence" value="ECO:0007669"/>
    <property type="project" value="InterPro"/>
</dbReference>
<dbReference type="InterPro" id="IPR011006">
    <property type="entry name" value="CheY-like_superfamily"/>
</dbReference>
<dbReference type="OrthoDB" id="9780153at2"/>
<reference evidence="1 2" key="1">
    <citation type="submission" date="2015-12" db="EMBL/GenBank/DDBJ databases">
        <title>Genome sequence of Aneurinibacillus soli.</title>
        <authorList>
            <person name="Lee J.S."/>
            <person name="Lee K.C."/>
            <person name="Kim K.K."/>
            <person name="Lee B.W."/>
        </authorList>
    </citation>
    <scope>NUCLEOTIDE SEQUENCE [LARGE SCALE GENOMIC DNA]</scope>
    <source>
        <strain evidence="1 2">CB4</strain>
    </source>
</reference>
<accession>A0A0U4NM18</accession>
<organism evidence="1 2">
    <name type="scientific">Aneurinibacillus soli</name>
    <dbReference type="NCBI Taxonomy" id="1500254"/>
    <lineage>
        <taxon>Bacteria</taxon>
        <taxon>Bacillati</taxon>
        <taxon>Bacillota</taxon>
        <taxon>Bacilli</taxon>
        <taxon>Bacillales</taxon>
        <taxon>Paenibacillaceae</taxon>
        <taxon>Aneurinibacillus group</taxon>
        <taxon>Aneurinibacillus</taxon>
    </lineage>
</organism>